<accession>A0A8J2H3F7</accession>
<gene>
    <name evidence="1" type="ORF">HICCMSTLAB_LOCUS1058</name>
</gene>
<reference evidence="1" key="1">
    <citation type="submission" date="2021-04" db="EMBL/GenBank/DDBJ databases">
        <authorList>
            <person name="Chebbi M.A.C M."/>
        </authorList>
    </citation>
    <scope>NUCLEOTIDE SEQUENCE</scope>
</reference>
<name>A0A8J2H3F7_COTCN</name>
<organism evidence="1 2">
    <name type="scientific">Cotesia congregata</name>
    <name type="common">Parasitoid wasp</name>
    <name type="synonym">Apanteles congregatus</name>
    <dbReference type="NCBI Taxonomy" id="51543"/>
    <lineage>
        <taxon>Eukaryota</taxon>
        <taxon>Metazoa</taxon>
        <taxon>Ecdysozoa</taxon>
        <taxon>Arthropoda</taxon>
        <taxon>Hexapoda</taxon>
        <taxon>Insecta</taxon>
        <taxon>Pterygota</taxon>
        <taxon>Neoptera</taxon>
        <taxon>Endopterygota</taxon>
        <taxon>Hymenoptera</taxon>
        <taxon>Apocrita</taxon>
        <taxon>Ichneumonoidea</taxon>
        <taxon>Braconidae</taxon>
        <taxon>Microgastrinae</taxon>
        <taxon>Cotesia</taxon>
    </lineage>
</organism>
<proteinExistence type="predicted"/>
<evidence type="ECO:0000313" key="1">
    <source>
        <dbReference type="EMBL" id="CAG5074825.1"/>
    </source>
</evidence>
<dbReference type="Proteomes" id="UP000786811">
    <property type="component" value="Unassembled WGS sequence"/>
</dbReference>
<sequence>MIFLWYQMHQSLSMTRTAKTTAYQENNAIFWPPALGFEYLSKNKPVNDNINLLKWSMHELRASSYTRAVSENCKKRTSVFFYRRWFQLEKGLKTSLKNQFVVQNLSL</sequence>
<comment type="caution">
    <text evidence="1">The sequence shown here is derived from an EMBL/GenBank/DDBJ whole genome shotgun (WGS) entry which is preliminary data.</text>
</comment>
<dbReference type="EMBL" id="CAJNRD030001116">
    <property type="protein sequence ID" value="CAG5074825.1"/>
    <property type="molecule type" value="Genomic_DNA"/>
</dbReference>
<dbReference type="OrthoDB" id="7696536at2759"/>
<keyword evidence="2" id="KW-1185">Reference proteome</keyword>
<evidence type="ECO:0000313" key="2">
    <source>
        <dbReference type="Proteomes" id="UP000786811"/>
    </source>
</evidence>
<protein>
    <submittedName>
        <fullName evidence="1">Uncharacterized protein</fullName>
    </submittedName>
</protein>
<dbReference type="AlphaFoldDB" id="A0A8J2H3F7"/>